<dbReference type="RefSeq" id="XP_041677204.1">
    <property type="nucleotide sequence ID" value="XM_041823700.1"/>
</dbReference>
<dbReference type="Proteomes" id="UP000184255">
    <property type="component" value="Unassembled WGS sequence"/>
</dbReference>
<evidence type="ECO:0000313" key="2">
    <source>
        <dbReference type="EMBL" id="CVK84933.1"/>
    </source>
</evidence>
<dbReference type="VEuPathDB" id="FungiDB:FMAN_01857"/>
<feature type="region of interest" description="Disordered" evidence="1">
    <location>
        <begin position="1"/>
        <end position="23"/>
    </location>
</feature>
<dbReference type="AlphaFoldDB" id="A0A1L7SKJ2"/>
<dbReference type="EMBL" id="FCQH01000001">
    <property type="protein sequence ID" value="CVK84933.1"/>
    <property type="molecule type" value="Genomic_DNA"/>
</dbReference>
<name>A0A1L7SKJ2_FUSMA</name>
<evidence type="ECO:0000256" key="1">
    <source>
        <dbReference type="SAM" id="MobiDB-lite"/>
    </source>
</evidence>
<comment type="caution">
    <text evidence="2">The sequence shown here is derived from an EMBL/GenBank/DDBJ whole genome shotgun (WGS) entry which is preliminary data.</text>
</comment>
<gene>
    <name evidence="2" type="ORF">FMAN_01857</name>
</gene>
<evidence type="ECO:0000313" key="3">
    <source>
        <dbReference type="Proteomes" id="UP000184255"/>
    </source>
</evidence>
<reference evidence="3" key="1">
    <citation type="journal article" date="2016" name="Genome Biol. Evol.">
        <title>Comparative 'omics' of the Fusarium fujikuroi species complex highlights differences in genetic potential and metabolite synthesis.</title>
        <authorList>
            <person name="Niehaus E.-M."/>
            <person name="Muensterkoetter M."/>
            <person name="Proctor R.H."/>
            <person name="Brown D.W."/>
            <person name="Sharon A."/>
            <person name="Idan Y."/>
            <person name="Oren-Young L."/>
            <person name="Sieber C.M."/>
            <person name="Novak O."/>
            <person name="Pencik A."/>
            <person name="Tarkowska D."/>
            <person name="Hromadova K."/>
            <person name="Freeman S."/>
            <person name="Maymon M."/>
            <person name="Elazar M."/>
            <person name="Youssef S.A."/>
            <person name="El-Shabrawy E.S.M."/>
            <person name="Shalaby A.B.A."/>
            <person name="Houterman P."/>
            <person name="Brock N.L."/>
            <person name="Burkhardt I."/>
            <person name="Tsavkelova E.A."/>
            <person name="Dickschat J.S."/>
            <person name="Galuszka P."/>
            <person name="Gueldener U."/>
            <person name="Tudzynski B."/>
        </authorList>
    </citation>
    <scope>NUCLEOTIDE SEQUENCE [LARGE SCALE GENOMIC DNA]</scope>
    <source>
        <strain evidence="3">MRC7560</strain>
    </source>
</reference>
<dbReference type="GeneID" id="65081129"/>
<accession>A0A1L7SKJ2</accession>
<sequence>MPQISRVQASSTVHDANDASCGSFGIRSFPRYKSATYGCGENMSSPSRVRTT</sequence>
<proteinExistence type="predicted"/>
<keyword evidence="3" id="KW-1185">Reference proteome</keyword>
<feature type="compositionally biased region" description="Polar residues" evidence="1">
    <location>
        <begin position="1"/>
        <end position="14"/>
    </location>
</feature>
<protein>
    <submittedName>
        <fullName evidence="2">Uncharacterized protein</fullName>
    </submittedName>
</protein>
<organism evidence="2 3">
    <name type="scientific">Fusarium mangiferae</name>
    <name type="common">Mango malformation disease fungus</name>
    <dbReference type="NCBI Taxonomy" id="192010"/>
    <lineage>
        <taxon>Eukaryota</taxon>
        <taxon>Fungi</taxon>
        <taxon>Dikarya</taxon>
        <taxon>Ascomycota</taxon>
        <taxon>Pezizomycotina</taxon>
        <taxon>Sordariomycetes</taxon>
        <taxon>Hypocreomycetidae</taxon>
        <taxon>Hypocreales</taxon>
        <taxon>Nectriaceae</taxon>
        <taxon>Fusarium</taxon>
        <taxon>Fusarium fujikuroi species complex</taxon>
    </lineage>
</organism>